<evidence type="ECO:0000256" key="2">
    <source>
        <dbReference type="ARBA" id="ARBA00022729"/>
    </source>
</evidence>
<comment type="caution">
    <text evidence="6">The sequence shown here is derived from an EMBL/GenBank/DDBJ whole genome shotgun (WGS) entry which is preliminary data.</text>
</comment>
<dbReference type="AlphaFoldDB" id="A0A937D9Z5"/>
<name>A0A937D9Z5_9FLAO</name>
<evidence type="ECO:0000313" key="7">
    <source>
        <dbReference type="Proteomes" id="UP000651057"/>
    </source>
</evidence>
<dbReference type="Gene3D" id="2.80.10.50">
    <property type="match status" value="1"/>
</dbReference>
<dbReference type="InterPro" id="IPR000772">
    <property type="entry name" value="Ricin_B_lectin"/>
</dbReference>
<dbReference type="NCBIfam" id="TIGR04183">
    <property type="entry name" value="Por_Secre_tail"/>
    <property type="match status" value="1"/>
</dbReference>
<dbReference type="GO" id="GO:0005975">
    <property type="term" value="P:carbohydrate metabolic process"/>
    <property type="evidence" value="ECO:0007669"/>
    <property type="project" value="InterPro"/>
</dbReference>
<dbReference type="CDD" id="cd00161">
    <property type="entry name" value="beta-trefoil_Ricin-like"/>
    <property type="match status" value="1"/>
</dbReference>
<dbReference type="PROSITE" id="PS50231">
    <property type="entry name" value="RICIN_B_LECTIN"/>
    <property type="match status" value="1"/>
</dbReference>
<gene>
    <name evidence="6" type="ORF">JJQ60_01270</name>
</gene>
<feature type="signal peptide" evidence="4">
    <location>
        <begin position="1"/>
        <end position="22"/>
    </location>
</feature>
<dbReference type="SUPFAM" id="SSF50370">
    <property type="entry name" value="Ricin B-like lectins"/>
    <property type="match status" value="1"/>
</dbReference>
<protein>
    <submittedName>
        <fullName evidence="6">Family 16 glycosylhydrolase</fullName>
    </submittedName>
</protein>
<keyword evidence="7" id="KW-1185">Reference proteome</keyword>
<dbReference type="InterPro" id="IPR013320">
    <property type="entry name" value="ConA-like_dom_sf"/>
</dbReference>
<dbReference type="GO" id="GO:0004553">
    <property type="term" value="F:hydrolase activity, hydrolyzing O-glycosyl compounds"/>
    <property type="evidence" value="ECO:0007669"/>
    <property type="project" value="InterPro"/>
</dbReference>
<dbReference type="RefSeq" id="WP_201916139.1">
    <property type="nucleotide sequence ID" value="NZ_BAABAX010000001.1"/>
</dbReference>
<dbReference type="InterPro" id="IPR026444">
    <property type="entry name" value="Secre_tail"/>
</dbReference>
<feature type="chain" id="PRO_5038118495" evidence="4">
    <location>
        <begin position="23"/>
        <end position="724"/>
    </location>
</feature>
<evidence type="ECO:0000256" key="3">
    <source>
        <dbReference type="SAM" id="MobiDB-lite"/>
    </source>
</evidence>
<reference evidence="6" key="1">
    <citation type="submission" date="2021-01" db="EMBL/GenBank/DDBJ databases">
        <authorList>
            <person name="Zhong Y.L."/>
        </authorList>
    </citation>
    <scope>NUCLEOTIDE SEQUENCE</scope>
    <source>
        <strain evidence="6">KCTC 23302</strain>
    </source>
</reference>
<dbReference type="SUPFAM" id="SSF49899">
    <property type="entry name" value="Concanavalin A-like lectins/glucanases"/>
    <property type="match status" value="1"/>
</dbReference>
<feature type="region of interest" description="Disordered" evidence="3">
    <location>
        <begin position="176"/>
        <end position="197"/>
    </location>
</feature>
<proteinExistence type="inferred from homology"/>
<organism evidence="6 7">
    <name type="scientific">Aquimarina mytili</name>
    <dbReference type="NCBI Taxonomy" id="874423"/>
    <lineage>
        <taxon>Bacteria</taxon>
        <taxon>Pseudomonadati</taxon>
        <taxon>Bacteroidota</taxon>
        <taxon>Flavobacteriia</taxon>
        <taxon>Flavobacteriales</taxon>
        <taxon>Flavobacteriaceae</taxon>
        <taxon>Aquimarina</taxon>
    </lineage>
</organism>
<keyword evidence="2 4" id="KW-0732">Signal</keyword>
<dbReference type="Pfam" id="PF18962">
    <property type="entry name" value="Por_Secre_tail"/>
    <property type="match status" value="1"/>
</dbReference>
<evidence type="ECO:0000313" key="6">
    <source>
        <dbReference type="EMBL" id="MBL0682136.1"/>
    </source>
</evidence>
<dbReference type="Pfam" id="PF00722">
    <property type="entry name" value="Glyco_hydro_16"/>
    <property type="match status" value="1"/>
</dbReference>
<feature type="compositionally biased region" description="Polar residues" evidence="3">
    <location>
        <begin position="176"/>
        <end position="190"/>
    </location>
</feature>
<evidence type="ECO:0000256" key="4">
    <source>
        <dbReference type="SAM" id="SignalP"/>
    </source>
</evidence>
<dbReference type="EMBL" id="JAERQJ010000001">
    <property type="protein sequence ID" value="MBL0682136.1"/>
    <property type="molecule type" value="Genomic_DNA"/>
</dbReference>
<evidence type="ECO:0000259" key="5">
    <source>
        <dbReference type="PROSITE" id="PS51762"/>
    </source>
</evidence>
<sequence>MNCIKYVLLLPFFCIGINYLTAQIPTPPNGKKWEKIEELSDEFNGNSLNTSKWAINVSTWIGRAPGIFKKNAVKVENGKLQFTAYKLSTPETVNGNLYTHAGALVRSLKNQTYGYYECRMKANKTFMSSTFWLINKRNEGSGCNVRTTELDITETVGVNSNGANWVNTTITSMNSNTHSRGTTCNTTPTGQQGGKASLGEPSWKGYHTYGAWWKSKDEILFYLDGKFVNKIKPPANFDLPMYLRLVTETYDWNPPKEGKDGMNDSAENRSTYYDWVRSYKLVNDNGNGLVDKVEFNNAPMTINPQTSYTFNADYEASTDREIIVEFWSSTSWIAQQKETVSKGKGTKSITVTLPSVPNVGSGYMYKVHIRPVGTTWREAIDRDQIDNVIVENETVFEDKILFKNAPISINPKNEYTFNMEYSASVDREIAVSFWKNNTWLASKVERVSKGSGIKAITVSLSSPPEAGNAYAYKSHIRPIGTNWQQALDNDQVNNVTVIENNPQLISNGTYYITSAQNDQRLLSRALEQYSSRMHDPGNYDDQKWAFSHLGNNVYTIKNKGTNRYLEVPYAKCGNAQNVATSTTANENHQKWKILAIGNTYVFKPLHCQNVAMDRAAGAVNANVHTWGYSATNNNQKWKIISISRNRSFNKNERIVGLYPNPAQDYVTIIGHNQGEKIVIYNLLGTIVKTVVTKSDKEIISTEDFEAGIYIISISGKSRLQLIKE</sequence>
<evidence type="ECO:0000256" key="1">
    <source>
        <dbReference type="ARBA" id="ARBA00006865"/>
    </source>
</evidence>
<dbReference type="InterPro" id="IPR035992">
    <property type="entry name" value="Ricin_B-like_lectins"/>
</dbReference>
<dbReference type="Pfam" id="PF14200">
    <property type="entry name" value="RicinB_lectin_2"/>
    <property type="match status" value="1"/>
</dbReference>
<dbReference type="Gene3D" id="2.60.120.200">
    <property type="match status" value="1"/>
</dbReference>
<feature type="domain" description="GH16" evidence="5">
    <location>
        <begin position="19"/>
        <end position="284"/>
    </location>
</feature>
<dbReference type="Proteomes" id="UP000651057">
    <property type="component" value="Unassembled WGS sequence"/>
</dbReference>
<comment type="similarity">
    <text evidence="1">Belongs to the glycosyl hydrolase 16 family.</text>
</comment>
<dbReference type="InterPro" id="IPR000757">
    <property type="entry name" value="Beta-glucanase-like"/>
</dbReference>
<dbReference type="PROSITE" id="PS51762">
    <property type="entry name" value="GH16_2"/>
    <property type="match status" value="1"/>
</dbReference>
<accession>A0A937D9Z5</accession>